<dbReference type="EMBL" id="JAZEWV010000061">
    <property type="protein sequence ID" value="MEE4546965.1"/>
    <property type="molecule type" value="Genomic_DNA"/>
</dbReference>
<organism evidence="3 4">
    <name type="scientific">Actinacidiphila polyblastidii</name>
    <dbReference type="NCBI Taxonomy" id="3110430"/>
    <lineage>
        <taxon>Bacteria</taxon>
        <taxon>Bacillati</taxon>
        <taxon>Actinomycetota</taxon>
        <taxon>Actinomycetes</taxon>
        <taxon>Kitasatosporales</taxon>
        <taxon>Streptomycetaceae</taxon>
        <taxon>Actinacidiphila</taxon>
    </lineage>
</organism>
<evidence type="ECO:0000259" key="2">
    <source>
        <dbReference type="Pfam" id="PF19631"/>
    </source>
</evidence>
<comment type="caution">
    <text evidence="3">The sequence shown here is derived from an EMBL/GenBank/DDBJ whole genome shotgun (WGS) entry which is preliminary data.</text>
</comment>
<dbReference type="Pfam" id="PF19631">
    <property type="entry name" value="Trypco2"/>
    <property type="match status" value="1"/>
</dbReference>
<feature type="region of interest" description="Disordered" evidence="1">
    <location>
        <begin position="96"/>
        <end position="117"/>
    </location>
</feature>
<accession>A0ABU7PM98</accession>
<reference evidence="3 4" key="1">
    <citation type="submission" date="2023-12" db="EMBL/GenBank/DDBJ databases">
        <title>Streptomyces sp. V4-01.</title>
        <authorList>
            <person name="Somphong A."/>
            <person name="Phongsopitanun W."/>
        </authorList>
    </citation>
    <scope>NUCLEOTIDE SEQUENCE [LARGE SCALE GENOMIC DNA]</scope>
    <source>
        <strain evidence="3 4">V4-01</strain>
    </source>
</reference>
<evidence type="ECO:0000313" key="3">
    <source>
        <dbReference type="EMBL" id="MEE4546965.1"/>
    </source>
</evidence>
<evidence type="ECO:0000256" key="1">
    <source>
        <dbReference type="SAM" id="MobiDB-lite"/>
    </source>
</evidence>
<protein>
    <submittedName>
        <fullName evidence="3">Trypco2 family protein</fullName>
    </submittedName>
</protein>
<sequence>MTTHGNDLPPVGGMELAEAVEAVRQSLMTGAARGADAAVRFEVGEIHMEFAVQLQRSRSGHGGVSAWVVDAAAEASRTLGRTHTVSFTLRPVDAATGRSPLIGAPDEGDVSGLAASG</sequence>
<dbReference type="Proteomes" id="UP001344658">
    <property type="component" value="Unassembled WGS sequence"/>
</dbReference>
<gene>
    <name evidence="3" type="ORF">V2S66_34000</name>
</gene>
<name>A0ABU7PM98_9ACTN</name>
<proteinExistence type="predicted"/>
<feature type="domain" description="Trypsin-co-occurring" evidence="2">
    <location>
        <begin position="14"/>
        <end position="91"/>
    </location>
</feature>
<dbReference type="RefSeq" id="WP_330800915.1">
    <property type="nucleotide sequence ID" value="NZ_JAZEWV010000061.1"/>
</dbReference>
<evidence type="ECO:0000313" key="4">
    <source>
        <dbReference type="Proteomes" id="UP001344658"/>
    </source>
</evidence>
<dbReference type="InterPro" id="IPR045608">
    <property type="entry name" value="Trypco2"/>
</dbReference>
<keyword evidence="4" id="KW-1185">Reference proteome</keyword>